<dbReference type="RefSeq" id="WP_057624714.1">
    <property type="nucleotide sequence ID" value="NZ_LKHV02000001.1"/>
</dbReference>
<gene>
    <name evidence="3" type="primary">aroF_2</name>
    <name evidence="4" type="synonym">aroF</name>
    <name evidence="4" type="ORF">CC99x_004610</name>
    <name evidence="3" type="ORF">CC99x_01631</name>
</gene>
<dbReference type="GO" id="GO:0016832">
    <property type="term" value="F:aldehyde-lyase activity"/>
    <property type="evidence" value="ECO:0007669"/>
    <property type="project" value="InterPro"/>
</dbReference>
<dbReference type="InterPro" id="IPR006268">
    <property type="entry name" value="DAHP_syn_2"/>
</dbReference>
<dbReference type="EMBL" id="LKHV02000001">
    <property type="protein sequence ID" value="MCS5708180.1"/>
    <property type="molecule type" value="Genomic_DNA"/>
</dbReference>
<proteinExistence type="predicted"/>
<dbReference type="EC" id="2.5.1.54" evidence="3 4"/>
<dbReference type="STRING" id="437022.CC99x_01631"/>
<evidence type="ECO:0000313" key="3">
    <source>
        <dbReference type="EMBL" id="KRG18419.1"/>
    </source>
</evidence>
<dbReference type="OrthoDB" id="9802281at2"/>
<evidence type="ECO:0000256" key="1">
    <source>
        <dbReference type="ARBA" id="ARBA00022679"/>
    </source>
</evidence>
<comment type="caution">
    <text evidence="3">The sequence shown here is derived from an EMBL/GenBank/DDBJ whole genome shotgun (WGS) entry which is preliminary data.</text>
</comment>
<dbReference type="AlphaFoldDB" id="A0A0Q9YQW8"/>
<dbReference type="InterPro" id="IPR013785">
    <property type="entry name" value="Aldolase_TIM"/>
</dbReference>
<feature type="domain" description="DAHP synthetase I/KDSA" evidence="2">
    <location>
        <begin position="35"/>
        <end position="263"/>
    </location>
</feature>
<dbReference type="PANTHER" id="PTHR43018">
    <property type="entry name" value="PHOSPHO-2-DEHYDRO-3-DEOXYHEPTONATE ALDOLASE"/>
    <property type="match status" value="1"/>
</dbReference>
<dbReference type="NCBIfam" id="NF006421">
    <property type="entry name" value="PRK08673.1"/>
    <property type="match status" value="1"/>
</dbReference>
<dbReference type="InterPro" id="IPR006218">
    <property type="entry name" value="DAHP1/KDSA"/>
</dbReference>
<dbReference type="GO" id="GO:0003849">
    <property type="term" value="F:3-deoxy-7-phosphoheptulonate synthase activity"/>
    <property type="evidence" value="ECO:0007669"/>
    <property type="project" value="UniProtKB-EC"/>
</dbReference>
<organism evidence="3">
    <name type="scientific">Candidatus Berkiella cookevillensis</name>
    <dbReference type="NCBI Taxonomy" id="437022"/>
    <lineage>
        <taxon>Bacteria</taxon>
        <taxon>Pseudomonadati</taxon>
        <taxon>Pseudomonadota</taxon>
        <taxon>Gammaproteobacteria</taxon>
        <taxon>Candidatus Berkiellales</taxon>
        <taxon>Candidatus Berkiellaceae</taxon>
        <taxon>Candidatus Berkiella</taxon>
    </lineage>
</organism>
<dbReference type="NCBIfam" id="NF009239">
    <property type="entry name" value="PRK12595.1"/>
    <property type="match status" value="1"/>
</dbReference>
<evidence type="ECO:0000259" key="2">
    <source>
        <dbReference type="Pfam" id="PF00793"/>
    </source>
</evidence>
<protein>
    <submittedName>
        <fullName evidence="4">3-deoxy-7-phosphoheptulonate synthase</fullName>
    </submittedName>
    <submittedName>
        <fullName evidence="3">Phospho-2-dehydro-3-deoxyheptonate aldolase</fullName>
        <ecNumber evidence="3 4">2.5.1.54</ecNumber>
    </submittedName>
</protein>
<dbReference type="PATRIC" id="fig|1590042.3.peg.1656"/>
<dbReference type="PANTHER" id="PTHR43018:SF2">
    <property type="entry name" value="PHOSPHO-2-DEHYDRO-3-DEOXYHEPTONATE ALDOLASE"/>
    <property type="match status" value="1"/>
</dbReference>
<keyword evidence="1 3" id="KW-0808">Transferase</keyword>
<reference evidence="4" key="2">
    <citation type="journal article" date="2016" name="Genome Announc.">
        <title>Draft Genome Sequences of Two Novel Amoeba-Resistant Intranuclear Bacteria, 'Candidatus Berkiella cookevillensis' and 'Candidatus Berkiella aquae'.</title>
        <authorList>
            <person name="Mehari Y.T."/>
            <person name="Arivett B.A."/>
            <person name="Farone A.L."/>
            <person name="Gunderson J.H."/>
            <person name="Farone M.B."/>
        </authorList>
    </citation>
    <scope>NUCLEOTIDE SEQUENCE</scope>
    <source>
        <strain evidence="4">CC99</strain>
    </source>
</reference>
<dbReference type="SUPFAM" id="SSF51569">
    <property type="entry name" value="Aldolase"/>
    <property type="match status" value="1"/>
</dbReference>
<dbReference type="GO" id="GO:0009073">
    <property type="term" value="P:aromatic amino acid family biosynthetic process"/>
    <property type="evidence" value="ECO:0007669"/>
    <property type="project" value="InterPro"/>
</dbReference>
<accession>A0A0Q9YQW8</accession>
<dbReference type="Proteomes" id="UP000051494">
    <property type="component" value="Unassembled WGS sequence"/>
</dbReference>
<sequence>MRKEFISFKDKISKLKIGSTVKYNPIQVGNHTIDSDSFTLVAGPCAVESYEQLKITAEKVKQRGAHILRAGAYKPRTSPYAFQGLGMKGLSILHQVKNELQIPIITELLDSRDLPFVAEVADIIQIGSRNMQNFSLLKSLGHIHQPILLKRGVSATLEEFLLAAEYILDAGNEKVILCERGIRSYDSVTRNLLDLSAVAILKQVTHLPVFVDPSHATGIPEIIAPMSIAAKSAGANGIMIEIHPSPEEALSDGDQALNFESFDDLISSLGLCA</sequence>
<dbReference type="InterPro" id="IPR052899">
    <property type="entry name" value="Class-I_DAHP_synthase"/>
</dbReference>
<evidence type="ECO:0000313" key="5">
    <source>
        <dbReference type="Proteomes" id="UP000051494"/>
    </source>
</evidence>
<reference evidence="3" key="1">
    <citation type="submission" date="2015-09" db="EMBL/GenBank/DDBJ databases">
        <title>Draft Genome Sequences of Two Novel Amoeba-resistant Intranuclear Bacteria, Candidatus Berkiella cookevillensis and Candidatus Berkiella aquae.</title>
        <authorList>
            <person name="Mehari Y.T."/>
            <person name="Arivett B.A."/>
            <person name="Farone A.L."/>
            <person name="Gunderson J.H."/>
            <person name="Farone M.B."/>
        </authorList>
    </citation>
    <scope>NUCLEOTIDE SEQUENCE [LARGE SCALE GENOMIC DNA]</scope>
    <source>
        <strain evidence="3">CC99</strain>
    </source>
</reference>
<evidence type="ECO:0000313" key="4">
    <source>
        <dbReference type="EMBL" id="MCS5708180.1"/>
    </source>
</evidence>
<dbReference type="NCBIfam" id="TIGR01361">
    <property type="entry name" value="DAHP_synth_Bsub"/>
    <property type="match status" value="1"/>
</dbReference>
<dbReference type="Pfam" id="PF00793">
    <property type="entry name" value="DAHP_synth_1"/>
    <property type="match status" value="1"/>
</dbReference>
<name>A0A0Q9YQW8_9GAMM</name>
<keyword evidence="5" id="KW-1185">Reference proteome</keyword>
<reference evidence="4" key="3">
    <citation type="submission" date="2021-06" db="EMBL/GenBank/DDBJ databases">
        <title>Genomic Description and Analysis of Intracellular Bacteria, Candidatus Berkiella cookevillensis and Candidatus Berkiella aquae.</title>
        <authorList>
            <person name="Kidane D.T."/>
            <person name="Mehari Y.T."/>
            <person name="Rice F.C."/>
            <person name="Arivett B.A."/>
            <person name="Farone A.L."/>
            <person name="Berk S.G."/>
            <person name="Farone M.B."/>
        </authorList>
    </citation>
    <scope>NUCLEOTIDE SEQUENCE</scope>
    <source>
        <strain evidence="4">CC99</strain>
    </source>
</reference>
<dbReference type="EMBL" id="LKHV01000007">
    <property type="protein sequence ID" value="KRG18419.1"/>
    <property type="molecule type" value="Genomic_DNA"/>
</dbReference>
<dbReference type="Gene3D" id="3.20.20.70">
    <property type="entry name" value="Aldolase class I"/>
    <property type="match status" value="1"/>
</dbReference>